<reference evidence="5 6" key="1">
    <citation type="journal article" date="2014" name="Genome Announc.">
        <title>Draft Genome Sequences of Marine Flavobacterium Nonlabens Strains NR17, NR24, NR27, NR32, NR33, and Ara13.</title>
        <authorList>
            <person name="Nakanishi M."/>
            <person name="Meirelles P."/>
            <person name="Suzuki R."/>
            <person name="Takatani N."/>
            <person name="Mino S."/>
            <person name="Suda W."/>
            <person name="Oshima K."/>
            <person name="Hattori M."/>
            <person name="Ohkuma M."/>
            <person name="Hosokawa M."/>
            <person name="Miyashita K."/>
            <person name="Thompson F.L."/>
            <person name="Niwa A."/>
            <person name="Sawabe T."/>
            <person name="Sawabe T."/>
        </authorList>
    </citation>
    <scope>NUCLEOTIDE SEQUENCE [LARGE SCALE GENOMIC DNA]</scope>
    <source>
        <strain evidence="4">JCM 19275</strain>
        <strain evidence="2">JCM 19296</strain>
        <strain evidence="3">JCM 19314</strain>
        <strain evidence="7">JCM19275</strain>
        <strain evidence="5">JCM19296</strain>
        <strain evidence="6">JCM19314</strain>
    </source>
</reference>
<dbReference type="Proteomes" id="UP000029226">
    <property type="component" value="Unassembled WGS sequence"/>
</dbReference>
<keyword evidence="1" id="KW-0472">Membrane</keyword>
<accession>A0A081DDX4</accession>
<organism evidence="2 5">
    <name type="scientific">Nonlabens ulvanivorans</name>
    <name type="common">Persicivirga ulvanivorans</name>
    <dbReference type="NCBI Taxonomy" id="906888"/>
    <lineage>
        <taxon>Bacteria</taxon>
        <taxon>Pseudomonadati</taxon>
        <taxon>Bacteroidota</taxon>
        <taxon>Flavobacteriia</taxon>
        <taxon>Flavobacteriales</taxon>
        <taxon>Flavobacteriaceae</taxon>
        <taxon>Nonlabens</taxon>
    </lineage>
</organism>
<sequence>MINLLKRIVMKSSKKWNRIYILVIVANIIFAAIFYLITAVYGNN</sequence>
<feature type="transmembrane region" description="Helical" evidence="1">
    <location>
        <begin position="20"/>
        <end position="41"/>
    </location>
</feature>
<keyword evidence="1" id="KW-1133">Transmembrane helix</keyword>
<comment type="caution">
    <text evidence="2">The sequence shown here is derived from an EMBL/GenBank/DDBJ whole genome shotgun (WGS) entry which is preliminary data.</text>
</comment>
<dbReference type="Proteomes" id="UP000028980">
    <property type="component" value="Unassembled WGS sequence"/>
</dbReference>
<protein>
    <submittedName>
        <fullName evidence="2">Uncharacterized protein</fullName>
    </submittedName>
</protein>
<evidence type="ECO:0000313" key="4">
    <source>
        <dbReference type="EMBL" id="GAL77034.1"/>
    </source>
</evidence>
<proteinExistence type="predicted"/>
<evidence type="ECO:0000313" key="5">
    <source>
        <dbReference type="Proteomes" id="UP000028980"/>
    </source>
</evidence>
<name>A0A081DDX4_NONUL</name>
<gene>
    <name evidence="4" type="ORF">JCM19275_3646</name>
    <name evidence="2" type="ORF">JCM19296_2725</name>
    <name evidence="3" type="ORF">JCM19314_1033</name>
</gene>
<evidence type="ECO:0000313" key="6">
    <source>
        <dbReference type="Proteomes" id="UP000029226"/>
    </source>
</evidence>
<dbReference type="Proteomes" id="UP000029647">
    <property type="component" value="Unassembled WGS sequence"/>
</dbReference>
<dbReference type="EMBL" id="BBLG01000007">
    <property type="protein sequence ID" value="GAK77120.1"/>
    <property type="molecule type" value="Genomic_DNA"/>
</dbReference>
<dbReference type="EMBL" id="BBNT01000021">
    <property type="protein sequence ID" value="GAL77034.1"/>
    <property type="molecule type" value="Genomic_DNA"/>
</dbReference>
<dbReference type="AlphaFoldDB" id="A0A081DDX4"/>
<evidence type="ECO:0000313" key="3">
    <source>
        <dbReference type="EMBL" id="GAK99848.1"/>
    </source>
</evidence>
<keyword evidence="1" id="KW-0812">Transmembrane</keyword>
<dbReference type="EMBL" id="BBMM01000003">
    <property type="protein sequence ID" value="GAK99848.1"/>
    <property type="molecule type" value="Genomic_DNA"/>
</dbReference>
<evidence type="ECO:0000313" key="2">
    <source>
        <dbReference type="EMBL" id="GAK77120.1"/>
    </source>
</evidence>
<evidence type="ECO:0000313" key="7">
    <source>
        <dbReference type="Proteomes" id="UP000029647"/>
    </source>
</evidence>
<evidence type="ECO:0000256" key="1">
    <source>
        <dbReference type="SAM" id="Phobius"/>
    </source>
</evidence>